<dbReference type="GO" id="GO:0009288">
    <property type="term" value="C:bacterial-type flagellum"/>
    <property type="evidence" value="ECO:0007669"/>
    <property type="project" value="InterPro"/>
</dbReference>
<keyword evidence="7" id="KW-1005">Bacterial flagellum biogenesis</keyword>
<dbReference type="PANTHER" id="PTHR34982">
    <property type="entry name" value="YOP PROTEINS TRANSLOCATION PROTEIN L"/>
    <property type="match status" value="1"/>
</dbReference>
<evidence type="ECO:0000256" key="9">
    <source>
        <dbReference type="ARBA" id="ARBA00023225"/>
    </source>
</evidence>
<evidence type="ECO:0000256" key="5">
    <source>
        <dbReference type="ARBA" id="ARBA00022448"/>
    </source>
</evidence>
<dbReference type="GO" id="GO:0003774">
    <property type="term" value="F:cytoskeletal motor activity"/>
    <property type="evidence" value="ECO:0007669"/>
    <property type="project" value="InterPro"/>
</dbReference>
<evidence type="ECO:0000256" key="2">
    <source>
        <dbReference type="ARBA" id="ARBA00004496"/>
    </source>
</evidence>
<evidence type="ECO:0000259" key="10">
    <source>
        <dbReference type="Pfam" id="PF02108"/>
    </source>
</evidence>
<evidence type="ECO:0000256" key="8">
    <source>
        <dbReference type="ARBA" id="ARBA00022927"/>
    </source>
</evidence>
<keyword evidence="11" id="KW-0966">Cell projection</keyword>
<evidence type="ECO:0000313" key="11">
    <source>
        <dbReference type="EMBL" id="VFP84813.1"/>
    </source>
</evidence>
<gene>
    <name evidence="11" type="primary">fliH</name>
    <name evidence="11" type="ORF">BUCISPPA3004_047</name>
</gene>
<feature type="domain" description="Flagellar assembly protein FliH/Type III secretion system HrpE" evidence="10">
    <location>
        <begin position="95"/>
        <end position="215"/>
    </location>
</feature>
<dbReference type="InterPro" id="IPR018035">
    <property type="entry name" value="Flagellar_FliH/T3SS_HrpE"/>
</dbReference>
<evidence type="ECO:0000256" key="4">
    <source>
        <dbReference type="ARBA" id="ARBA00016507"/>
    </source>
</evidence>
<accession>A0A451DDT6</accession>
<dbReference type="GO" id="GO:0044781">
    <property type="term" value="P:bacterial-type flagellum organization"/>
    <property type="evidence" value="ECO:0007669"/>
    <property type="project" value="UniProtKB-KW"/>
</dbReference>
<keyword evidence="11" id="KW-0969">Cilium</keyword>
<dbReference type="GO" id="GO:0071973">
    <property type="term" value="P:bacterial-type flagellum-dependent cell motility"/>
    <property type="evidence" value="ECO:0007669"/>
    <property type="project" value="InterPro"/>
</dbReference>
<dbReference type="Pfam" id="PF02108">
    <property type="entry name" value="FliH"/>
    <property type="match status" value="1"/>
</dbReference>
<evidence type="ECO:0000256" key="1">
    <source>
        <dbReference type="ARBA" id="ARBA00003041"/>
    </source>
</evidence>
<evidence type="ECO:0000313" key="12">
    <source>
        <dbReference type="Proteomes" id="UP000294413"/>
    </source>
</evidence>
<comment type="function">
    <text evidence="1">Needed for flagellar regrowth and assembly.</text>
</comment>
<keyword evidence="11" id="KW-0282">Flagellum</keyword>
<dbReference type="EMBL" id="LR217722">
    <property type="protein sequence ID" value="VFP84813.1"/>
    <property type="molecule type" value="Genomic_DNA"/>
</dbReference>
<dbReference type="RefSeq" id="WP_154048751.1">
    <property type="nucleotide sequence ID" value="NZ_LR217722.1"/>
</dbReference>
<sequence>MKVFTNNNLWKTWRFKKSKKIFHVIGTQNVEKDKTLKRSDFIKNKNNSSYSDIYQKGYQKGLLDGYRKGYYIGWMQGFNYSCDAVLKNTEQCIQVQLSNLLRQFRTAIEKFNCNFSKRLINIVLRISKIFLDDVLSVNKQYLIKRIKKLIKQSRYIFQKLQLHVHPDHYRTIINKFGFLMSKYKWTVISDKKIDIYSYRIITAKEEIDASLSSFWFRINDAANSLDKDI</sequence>
<keyword evidence="8" id="KW-0653">Protein transport</keyword>
<dbReference type="OrthoDB" id="6553799at2"/>
<evidence type="ECO:0000256" key="6">
    <source>
        <dbReference type="ARBA" id="ARBA00022490"/>
    </source>
</evidence>
<evidence type="ECO:0000256" key="3">
    <source>
        <dbReference type="ARBA" id="ARBA00006602"/>
    </source>
</evidence>
<organism evidence="11 12">
    <name type="scientific">Buchnera aphidicola</name>
    <name type="common">Cinara splendens</name>
    <dbReference type="NCBI Taxonomy" id="2518979"/>
    <lineage>
        <taxon>Bacteria</taxon>
        <taxon>Pseudomonadati</taxon>
        <taxon>Pseudomonadota</taxon>
        <taxon>Gammaproteobacteria</taxon>
        <taxon>Enterobacterales</taxon>
        <taxon>Erwiniaceae</taxon>
        <taxon>Buchnera</taxon>
    </lineage>
</organism>
<keyword evidence="9" id="KW-1006">Bacterial flagellum protein export</keyword>
<evidence type="ECO:0000256" key="7">
    <source>
        <dbReference type="ARBA" id="ARBA00022795"/>
    </source>
</evidence>
<keyword evidence="6" id="KW-0963">Cytoplasm</keyword>
<reference evidence="11 12" key="1">
    <citation type="submission" date="2019-02" db="EMBL/GenBank/DDBJ databases">
        <authorList>
            <person name="Manzano-Marin A."/>
            <person name="Manzano-Marin A."/>
        </authorList>
    </citation>
    <scope>NUCLEOTIDE SEQUENCE [LARGE SCALE GENOMIC DNA]</scope>
    <source>
        <strain evidence="11 12">BuCisplendens</strain>
    </source>
</reference>
<dbReference type="PRINTS" id="PR01003">
    <property type="entry name" value="FLGFLIH"/>
</dbReference>
<dbReference type="PANTHER" id="PTHR34982:SF1">
    <property type="entry name" value="FLAGELLAR ASSEMBLY PROTEIN FLIH"/>
    <property type="match status" value="1"/>
</dbReference>
<dbReference type="InterPro" id="IPR051472">
    <property type="entry name" value="T3SS_Stator/FliH"/>
</dbReference>
<comment type="similarity">
    <text evidence="3">Belongs to the FliH family.</text>
</comment>
<protein>
    <recommendedName>
        <fullName evidence="4">Flagellar assembly protein FliH</fullName>
    </recommendedName>
</protein>
<proteinExistence type="inferred from homology"/>
<dbReference type="GO" id="GO:0005829">
    <property type="term" value="C:cytosol"/>
    <property type="evidence" value="ECO:0007669"/>
    <property type="project" value="TreeGrafter"/>
</dbReference>
<name>A0A451DDT6_9GAMM</name>
<keyword evidence="5" id="KW-0813">Transport</keyword>
<comment type="subcellular location">
    <subcellularLocation>
        <location evidence="2">Cytoplasm</location>
    </subcellularLocation>
</comment>
<dbReference type="Proteomes" id="UP000294413">
    <property type="component" value="Chromosome 1"/>
</dbReference>
<dbReference type="AlphaFoldDB" id="A0A451DDT6"/>
<dbReference type="GO" id="GO:0015031">
    <property type="term" value="P:protein transport"/>
    <property type="evidence" value="ECO:0007669"/>
    <property type="project" value="UniProtKB-KW"/>
</dbReference>
<dbReference type="InterPro" id="IPR000563">
    <property type="entry name" value="Flag_FliH"/>
</dbReference>